<dbReference type="FunCoup" id="A0A316VCZ1">
    <property type="interactions" value="19"/>
</dbReference>
<dbReference type="PANTHER" id="PTHR28011:SF1">
    <property type="entry name" value="NON-CLASSICAL EXPORT PROTEIN 1"/>
    <property type="match status" value="1"/>
</dbReference>
<dbReference type="EMBL" id="KZ819604">
    <property type="protein sequence ID" value="PWN33871.1"/>
    <property type="molecule type" value="Genomic_DNA"/>
</dbReference>
<reference evidence="2 3" key="1">
    <citation type="journal article" date="2018" name="Mol. Biol. Evol.">
        <title>Broad Genomic Sampling Reveals a Smut Pathogenic Ancestry of the Fungal Clade Ustilaginomycotina.</title>
        <authorList>
            <person name="Kijpornyongpan T."/>
            <person name="Mondo S.J."/>
            <person name="Barry K."/>
            <person name="Sandor L."/>
            <person name="Lee J."/>
            <person name="Lipzen A."/>
            <person name="Pangilinan J."/>
            <person name="LaButti K."/>
            <person name="Hainaut M."/>
            <person name="Henrissat B."/>
            <person name="Grigoriev I.V."/>
            <person name="Spatafora J.W."/>
            <person name="Aime M.C."/>
        </authorList>
    </citation>
    <scope>NUCLEOTIDE SEQUENCE [LARGE SCALE GENOMIC DNA]</scope>
    <source>
        <strain evidence="2 3">MCA 3882</strain>
    </source>
</reference>
<proteinExistence type="predicted"/>
<dbReference type="InterPro" id="IPR024242">
    <property type="entry name" value="NCE101"/>
</dbReference>
<dbReference type="OrthoDB" id="2155101at2759"/>
<dbReference type="GO" id="GO:0009306">
    <property type="term" value="P:protein secretion"/>
    <property type="evidence" value="ECO:0007669"/>
    <property type="project" value="InterPro"/>
</dbReference>
<evidence type="ECO:0008006" key="4">
    <source>
        <dbReference type="Google" id="ProtNLM"/>
    </source>
</evidence>
<keyword evidence="3" id="KW-1185">Reference proteome</keyword>
<keyword evidence="1" id="KW-1133">Transmembrane helix</keyword>
<dbReference type="RefSeq" id="XP_025354173.1">
    <property type="nucleotide sequence ID" value="XM_025501834.1"/>
</dbReference>
<evidence type="ECO:0000313" key="3">
    <source>
        <dbReference type="Proteomes" id="UP000245771"/>
    </source>
</evidence>
<dbReference type="Proteomes" id="UP000245771">
    <property type="component" value="Unassembled WGS sequence"/>
</dbReference>
<evidence type="ECO:0000313" key="2">
    <source>
        <dbReference type="EMBL" id="PWN33871.1"/>
    </source>
</evidence>
<dbReference type="AlphaFoldDB" id="A0A316VCZ1"/>
<organism evidence="2 3">
    <name type="scientific">Meira miltonrushii</name>
    <dbReference type="NCBI Taxonomy" id="1280837"/>
    <lineage>
        <taxon>Eukaryota</taxon>
        <taxon>Fungi</taxon>
        <taxon>Dikarya</taxon>
        <taxon>Basidiomycota</taxon>
        <taxon>Ustilaginomycotina</taxon>
        <taxon>Exobasidiomycetes</taxon>
        <taxon>Exobasidiales</taxon>
        <taxon>Brachybasidiaceae</taxon>
        <taxon>Meira</taxon>
    </lineage>
</organism>
<dbReference type="STRING" id="1280837.A0A316VCZ1"/>
<sequence length="78" mass="8735">MVQYLVGRALDPLLGIATGVFAYYIYETDPRNASQRPAGRSLSELATRYINNEKPQFTLYTGPNPLGDRIDRSDKKAV</sequence>
<keyword evidence="1" id="KW-0812">Transmembrane</keyword>
<dbReference type="GeneID" id="37023615"/>
<dbReference type="Pfam" id="PF11654">
    <property type="entry name" value="NCE101"/>
    <property type="match status" value="1"/>
</dbReference>
<dbReference type="InParanoid" id="A0A316VCZ1"/>
<name>A0A316VCZ1_9BASI</name>
<gene>
    <name evidence="2" type="ORF">FA14DRAFT_190984</name>
</gene>
<keyword evidence="1" id="KW-0472">Membrane</keyword>
<evidence type="ECO:0000256" key="1">
    <source>
        <dbReference type="SAM" id="Phobius"/>
    </source>
</evidence>
<accession>A0A316VCZ1</accession>
<protein>
    <recommendedName>
        <fullName evidence="4">Non-classical export protein 1</fullName>
    </recommendedName>
</protein>
<feature type="transmembrane region" description="Helical" evidence="1">
    <location>
        <begin position="6"/>
        <end position="26"/>
    </location>
</feature>
<dbReference type="PANTHER" id="PTHR28011">
    <property type="entry name" value="NON-CLASSICAL EXPORT PROTEIN 1"/>
    <property type="match status" value="1"/>
</dbReference>